<dbReference type="SUPFAM" id="SSF51306">
    <property type="entry name" value="LexA/Signal peptidase"/>
    <property type="match status" value="1"/>
</dbReference>
<keyword evidence="7" id="KW-1185">Reference proteome</keyword>
<dbReference type="RefSeq" id="WP_184651626.1">
    <property type="nucleotide sequence ID" value="NZ_JACHFR010000001.1"/>
</dbReference>
<keyword evidence="3" id="KW-1133">Transmembrane helix</keyword>
<dbReference type="EMBL" id="CP031517">
    <property type="protein sequence ID" value="QOS40097.1"/>
    <property type="molecule type" value="Genomic_DNA"/>
</dbReference>
<evidence type="ECO:0000259" key="4">
    <source>
        <dbReference type="Pfam" id="PF10502"/>
    </source>
</evidence>
<dbReference type="InterPro" id="IPR019533">
    <property type="entry name" value="Peptidase_S26"/>
</dbReference>
<proteinExistence type="inferred from homology"/>
<feature type="domain" description="Peptidase S26" evidence="4">
    <location>
        <begin position="26"/>
        <end position="222"/>
    </location>
</feature>
<evidence type="ECO:0000256" key="1">
    <source>
        <dbReference type="ARBA" id="ARBA00009370"/>
    </source>
</evidence>
<accession>A0A840SDD3</accession>
<dbReference type="PANTHER" id="PTHR43390">
    <property type="entry name" value="SIGNAL PEPTIDASE I"/>
    <property type="match status" value="1"/>
</dbReference>
<name>A0A840SDD3_9SPIR</name>
<dbReference type="Pfam" id="PF10502">
    <property type="entry name" value="Peptidase_S26"/>
    <property type="match status" value="1"/>
</dbReference>
<evidence type="ECO:0000256" key="2">
    <source>
        <dbReference type="ARBA" id="ARBA00019232"/>
    </source>
</evidence>
<dbReference type="Proteomes" id="UP000593591">
    <property type="component" value="Chromosome"/>
</dbReference>
<dbReference type="Gene3D" id="2.10.109.10">
    <property type="entry name" value="Umud Fragment, subunit A"/>
    <property type="match status" value="1"/>
</dbReference>
<evidence type="ECO:0000313" key="8">
    <source>
        <dbReference type="Proteomes" id="UP000593591"/>
    </source>
</evidence>
<comment type="catalytic activity">
    <reaction evidence="3">
        <text>Cleavage of hydrophobic, N-terminal signal or leader sequences from secreted and periplasmic proteins.</text>
        <dbReference type="EC" id="3.4.21.89"/>
    </reaction>
</comment>
<keyword evidence="3 5" id="KW-0378">Hydrolase</keyword>
<organism evidence="5 7">
    <name type="scientific">Treponema rectale</name>
    <dbReference type="NCBI Taxonomy" id="744512"/>
    <lineage>
        <taxon>Bacteria</taxon>
        <taxon>Pseudomonadati</taxon>
        <taxon>Spirochaetota</taxon>
        <taxon>Spirochaetia</taxon>
        <taxon>Spirochaetales</taxon>
        <taxon>Treponemataceae</taxon>
        <taxon>Treponema</taxon>
    </lineage>
</organism>
<dbReference type="AlphaFoldDB" id="A0A840SDD3"/>
<dbReference type="EC" id="3.4.21.89" evidence="3"/>
<evidence type="ECO:0000256" key="3">
    <source>
        <dbReference type="RuleBase" id="RU362042"/>
    </source>
</evidence>
<reference evidence="6 8" key="1">
    <citation type="submission" date="2018-08" db="EMBL/GenBank/DDBJ databases">
        <title>The first complete genome of Treponema rectale (CHPAT), a commensal spirochete of the bovine rectum.</title>
        <authorList>
            <person name="Staton G.J."/>
            <person name="Clegg S.R."/>
            <person name="Carter S.D."/>
            <person name="Radford A.D."/>
            <person name="Darby A."/>
            <person name="Hall N."/>
            <person name="Birtles R.J."/>
            <person name="Evans N.J."/>
        </authorList>
    </citation>
    <scope>NUCLEOTIDE SEQUENCE [LARGE SCALE GENOMIC DNA]</scope>
    <source>
        <strain evidence="6 8">CHPA</strain>
    </source>
</reference>
<dbReference type="GO" id="GO:0009003">
    <property type="term" value="F:signal peptidase activity"/>
    <property type="evidence" value="ECO:0007669"/>
    <property type="project" value="UniProtKB-EC"/>
</dbReference>
<dbReference type="InterPro" id="IPR036286">
    <property type="entry name" value="LexA/Signal_pep-like_sf"/>
</dbReference>
<feature type="transmembrane region" description="Helical" evidence="3">
    <location>
        <begin position="21"/>
        <end position="47"/>
    </location>
</feature>
<keyword evidence="3" id="KW-0812">Transmembrane</keyword>
<dbReference type="InterPro" id="IPR000223">
    <property type="entry name" value="Pept_S26A_signal_pept_1"/>
</dbReference>
<dbReference type="CDD" id="cd06462">
    <property type="entry name" value="Peptidase_S24_S26"/>
    <property type="match status" value="1"/>
</dbReference>
<protein>
    <recommendedName>
        <fullName evidence="2 3">Signal peptidase I</fullName>
        <ecNumber evidence="3">3.4.21.89</ecNumber>
    </recommendedName>
</protein>
<dbReference type="CDD" id="cd06530">
    <property type="entry name" value="S26_SPase_I"/>
    <property type="match status" value="1"/>
</dbReference>
<dbReference type="Proteomes" id="UP000578697">
    <property type="component" value="Unassembled WGS sequence"/>
</dbReference>
<evidence type="ECO:0000313" key="6">
    <source>
        <dbReference type="EMBL" id="QOS40097.1"/>
    </source>
</evidence>
<sequence length="231" mass="25974">MKQNIYDYSFEMSRQRKHNITVALIVSVSVFIFLNIVVNFILFPVLVRSDSMSEEISANSVVFVTPLTRTPERGDVVLVKRLDGKKLSAGENVLNLVFSFFTAQTFAPFGHSSRATGKESIRRVLALPGDTIYMKDYVLYVKPAGQSQFLSEFEVSDGDYSILSFSVPAEWDCIGSNPQMEETVLKENEYFVLADNRVEAVDSRSYGPITADKIGGKVVLEYFPLSRFKAF</sequence>
<dbReference type="NCBIfam" id="TIGR02227">
    <property type="entry name" value="sigpep_I_bact"/>
    <property type="match status" value="1"/>
</dbReference>
<dbReference type="GO" id="GO:0004252">
    <property type="term" value="F:serine-type endopeptidase activity"/>
    <property type="evidence" value="ECO:0007669"/>
    <property type="project" value="InterPro"/>
</dbReference>
<gene>
    <name evidence="6" type="primary">lepB</name>
    <name evidence="6" type="ORF">DYE49_06360</name>
    <name evidence="5" type="ORF">HNP77_000542</name>
</gene>
<keyword evidence="3" id="KW-0645">Protease</keyword>
<comment type="similarity">
    <text evidence="1 3">Belongs to the peptidase S26 family.</text>
</comment>
<evidence type="ECO:0000313" key="7">
    <source>
        <dbReference type="Proteomes" id="UP000578697"/>
    </source>
</evidence>
<keyword evidence="3" id="KW-0472">Membrane</keyword>
<reference evidence="5 7" key="2">
    <citation type="submission" date="2020-08" db="EMBL/GenBank/DDBJ databases">
        <title>Genomic Encyclopedia of Type Strains, Phase IV (KMG-IV): sequencing the most valuable type-strain genomes for metagenomic binning, comparative biology and taxonomic classification.</title>
        <authorList>
            <person name="Goeker M."/>
        </authorList>
    </citation>
    <scope>NUCLEOTIDE SEQUENCE [LARGE SCALE GENOMIC DNA]</scope>
    <source>
        <strain evidence="5 7">DSM 103679</strain>
    </source>
</reference>
<dbReference type="PRINTS" id="PR00727">
    <property type="entry name" value="LEADERPTASE"/>
</dbReference>
<comment type="subcellular location">
    <subcellularLocation>
        <location evidence="3">Membrane</location>
        <topology evidence="3">Single-pass type II membrane protein</topology>
    </subcellularLocation>
</comment>
<dbReference type="GO" id="GO:0006465">
    <property type="term" value="P:signal peptide processing"/>
    <property type="evidence" value="ECO:0007669"/>
    <property type="project" value="InterPro"/>
</dbReference>
<dbReference type="GO" id="GO:0016020">
    <property type="term" value="C:membrane"/>
    <property type="evidence" value="ECO:0007669"/>
    <property type="project" value="UniProtKB-SubCell"/>
</dbReference>
<dbReference type="PANTHER" id="PTHR43390:SF1">
    <property type="entry name" value="CHLOROPLAST PROCESSING PEPTIDASE"/>
    <property type="match status" value="1"/>
</dbReference>
<dbReference type="KEGG" id="trc:DYE49_06360"/>
<evidence type="ECO:0000313" key="5">
    <source>
        <dbReference type="EMBL" id="MBB5218198.1"/>
    </source>
</evidence>
<dbReference type="EMBL" id="JACHFR010000001">
    <property type="protein sequence ID" value="MBB5218198.1"/>
    <property type="molecule type" value="Genomic_DNA"/>
</dbReference>